<gene>
    <name evidence="2" type="ORF">JCM19237_5374</name>
</gene>
<evidence type="ECO:0000256" key="1">
    <source>
        <dbReference type="SAM" id="Phobius"/>
    </source>
</evidence>
<dbReference type="Proteomes" id="UP000029227">
    <property type="component" value="Unassembled WGS sequence"/>
</dbReference>
<keyword evidence="1" id="KW-1133">Transmembrane helix</keyword>
<keyword evidence="1" id="KW-0472">Membrane</keyword>
<dbReference type="EMBL" id="BBMN01000001">
    <property type="protein sequence ID" value="GAL02481.1"/>
    <property type="molecule type" value="Genomic_DNA"/>
</dbReference>
<reference evidence="2 3" key="1">
    <citation type="journal article" date="2014" name="Genome Announc.">
        <title>Draft Genome Sequences of Two Vibrionaceae Species, Vibrio ponticus C121 and Photobacterium aphoticum C119, Isolated as Coral Reef Microbiota.</title>
        <authorList>
            <person name="Al-saari N."/>
            <person name="Meirelles P.M."/>
            <person name="Mino S."/>
            <person name="Suda W."/>
            <person name="Oshima K."/>
            <person name="Hattori M."/>
            <person name="Ohkuma M."/>
            <person name="Thompson F.L."/>
            <person name="Gomez-Gil B."/>
            <person name="Sawabe T."/>
            <person name="Sawabe T."/>
        </authorList>
    </citation>
    <scope>NUCLEOTIDE SEQUENCE [LARGE SCALE GENOMIC DNA]</scope>
    <source>
        <strain evidence="2 3">JCM 19237</strain>
    </source>
</reference>
<protein>
    <submittedName>
        <fullName evidence="2">Putative diheme cytochrome c-553</fullName>
    </submittedName>
</protein>
<accession>A0A090QHX2</accession>
<organism evidence="2 3">
    <name type="scientific">Photobacterium aphoticum</name>
    <dbReference type="NCBI Taxonomy" id="754436"/>
    <lineage>
        <taxon>Bacteria</taxon>
        <taxon>Pseudomonadati</taxon>
        <taxon>Pseudomonadota</taxon>
        <taxon>Gammaproteobacteria</taxon>
        <taxon>Vibrionales</taxon>
        <taxon>Vibrionaceae</taxon>
        <taxon>Photobacterium</taxon>
    </lineage>
</organism>
<name>A0A090QHX2_9GAMM</name>
<keyword evidence="1" id="KW-0812">Transmembrane</keyword>
<sequence>MGDHLYSGLFCLMVGVVLQYWRRNKEANQDTVIGTFDGIDETDAPPPKLLFVLTPSPLPCLSATSFSIRVWGIGRA</sequence>
<dbReference type="AlphaFoldDB" id="A0A090QHX2"/>
<comment type="caution">
    <text evidence="2">The sequence shown here is derived from an EMBL/GenBank/DDBJ whole genome shotgun (WGS) entry which is preliminary data.</text>
</comment>
<feature type="transmembrane region" description="Helical" evidence="1">
    <location>
        <begin position="6"/>
        <end position="21"/>
    </location>
</feature>
<evidence type="ECO:0000313" key="2">
    <source>
        <dbReference type="EMBL" id="GAL02481.1"/>
    </source>
</evidence>
<proteinExistence type="predicted"/>
<dbReference type="STRING" id="754436.JCM19237_5374"/>
<evidence type="ECO:0000313" key="3">
    <source>
        <dbReference type="Proteomes" id="UP000029227"/>
    </source>
</evidence>